<dbReference type="PANTHER" id="PTHR13285:SF18">
    <property type="entry name" value="PROTEIN-CYSTEINE N-PALMITOYLTRANSFERASE RASP"/>
    <property type="match status" value="1"/>
</dbReference>
<name>A0A4Z0YFM6_9FIRM</name>
<reference evidence="9 10" key="1">
    <citation type="submission" date="2019-04" db="EMBL/GenBank/DDBJ databases">
        <authorList>
            <person name="Poehlein A."/>
            <person name="Bengelsdorf F.R."/>
            <person name="Duerre P."/>
            <person name="Daniel R."/>
        </authorList>
    </citation>
    <scope>NUCLEOTIDE SEQUENCE [LARGE SCALE GENOMIC DNA]</scope>
    <source>
        <strain evidence="9 10">BS-1</strain>
    </source>
</reference>
<dbReference type="GO" id="GO:0005886">
    <property type="term" value="C:plasma membrane"/>
    <property type="evidence" value="ECO:0007669"/>
    <property type="project" value="UniProtKB-SubCell"/>
</dbReference>
<dbReference type="PANTHER" id="PTHR13285">
    <property type="entry name" value="ACYLTRANSFERASE"/>
    <property type="match status" value="1"/>
</dbReference>
<dbReference type="InterPro" id="IPR051085">
    <property type="entry name" value="MB_O-acyltransferase"/>
</dbReference>
<organism evidence="9 10">
    <name type="scientific">Caproiciproducens galactitolivorans</name>
    <dbReference type="NCBI Taxonomy" id="642589"/>
    <lineage>
        <taxon>Bacteria</taxon>
        <taxon>Bacillati</taxon>
        <taxon>Bacillota</taxon>
        <taxon>Clostridia</taxon>
        <taxon>Eubacteriales</taxon>
        <taxon>Acutalibacteraceae</taxon>
        <taxon>Caproiciproducens</taxon>
    </lineage>
</organism>
<keyword evidence="4 8" id="KW-0812">Transmembrane</keyword>
<comment type="similarity">
    <text evidence="2 7">Belongs to the membrane-bound acyltransferase family.</text>
</comment>
<keyword evidence="6 7" id="KW-0472">Membrane</keyword>
<evidence type="ECO:0000256" key="4">
    <source>
        <dbReference type="ARBA" id="ARBA00022692"/>
    </source>
</evidence>
<feature type="transmembrane region" description="Helical" evidence="8">
    <location>
        <begin position="154"/>
        <end position="172"/>
    </location>
</feature>
<sequence>MSFVSIGFLVLLFVTVFVYYEIPHQYQWACLLVASYVFYFFSGPVYAIFLIASTVVTYSSGLLIGRVNSGTGNPKYKKLIVALSLLFNIGILVAFKYADFLRKTYSHLLALFGFSVATEAVHLILPVGISFYTFQSLSYTIDVYRGDVEPEAHLGKYALFVSFFPTLISGPIQKSKDFLKKIDEDHPFDYIGVKKGVLRMLWGYFEKMVVADRLAILVNTVYENPAKYHGLESVLASLFYTFQIYSDFSGYSNIAIGAAEMMGFHLAENFNCPYFAKSIQEFWRRWHISLSTWFRDYLYFPLGGSRCSKFRRCLNVLIVFTVCGFWHGVSLTFLFWGLLHGIY</sequence>
<dbReference type="InterPro" id="IPR004299">
    <property type="entry name" value="MBOAT_fam"/>
</dbReference>
<feature type="transmembrane region" description="Helical" evidence="8">
    <location>
        <begin position="6"/>
        <end position="22"/>
    </location>
</feature>
<evidence type="ECO:0000313" key="9">
    <source>
        <dbReference type="EMBL" id="TGJ78031.1"/>
    </source>
</evidence>
<keyword evidence="3 7" id="KW-1003">Cell membrane</keyword>
<dbReference type="PIRSF" id="PIRSF500217">
    <property type="entry name" value="AlgI"/>
    <property type="match status" value="1"/>
</dbReference>
<evidence type="ECO:0000256" key="6">
    <source>
        <dbReference type="ARBA" id="ARBA00023136"/>
    </source>
</evidence>
<dbReference type="GO" id="GO:0042121">
    <property type="term" value="P:alginic acid biosynthetic process"/>
    <property type="evidence" value="ECO:0007669"/>
    <property type="project" value="InterPro"/>
</dbReference>
<feature type="transmembrane region" description="Helical" evidence="8">
    <location>
        <begin position="79"/>
        <end position="97"/>
    </location>
</feature>
<dbReference type="AlphaFoldDB" id="A0A4Z0YFM6"/>
<keyword evidence="10" id="KW-1185">Reference proteome</keyword>
<evidence type="ECO:0000256" key="5">
    <source>
        <dbReference type="ARBA" id="ARBA00022989"/>
    </source>
</evidence>
<evidence type="ECO:0000256" key="7">
    <source>
        <dbReference type="PIRNR" id="PIRNR016636"/>
    </source>
</evidence>
<feature type="transmembrane region" description="Helical" evidence="8">
    <location>
        <begin position="29"/>
        <end position="59"/>
    </location>
</feature>
<keyword evidence="7 9" id="KW-0012">Acyltransferase</keyword>
<evidence type="ECO:0000256" key="2">
    <source>
        <dbReference type="ARBA" id="ARBA00010323"/>
    </source>
</evidence>
<dbReference type="InterPro" id="IPR024194">
    <property type="entry name" value="Ac/AlaTfrase_AlgI/DltB"/>
</dbReference>
<evidence type="ECO:0000313" key="10">
    <source>
        <dbReference type="Proteomes" id="UP000297714"/>
    </source>
</evidence>
<feature type="transmembrane region" description="Helical" evidence="8">
    <location>
        <begin position="109"/>
        <end position="134"/>
    </location>
</feature>
<feature type="transmembrane region" description="Helical" evidence="8">
    <location>
        <begin position="316"/>
        <end position="339"/>
    </location>
</feature>
<dbReference type="EC" id="2.3.1.-" evidence="9"/>
<dbReference type="EMBL" id="SRMQ01000001">
    <property type="protein sequence ID" value="TGJ78031.1"/>
    <property type="molecule type" value="Genomic_DNA"/>
</dbReference>
<dbReference type="Proteomes" id="UP000297714">
    <property type="component" value="Unassembled WGS sequence"/>
</dbReference>
<dbReference type="InterPro" id="IPR028362">
    <property type="entry name" value="AlgI"/>
</dbReference>
<proteinExistence type="inferred from homology"/>
<evidence type="ECO:0000256" key="8">
    <source>
        <dbReference type="SAM" id="Phobius"/>
    </source>
</evidence>
<keyword evidence="7 9" id="KW-0808">Transferase</keyword>
<gene>
    <name evidence="9" type="primary">patA_2</name>
    <name evidence="9" type="ORF">CAGA_04430</name>
</gene>
<protein>
    <submittedName>
        <fullName evidence="9">Peptidoglycan O-acetyltransferase</fullName>
        <ecNumber evidence="9">2.3.1.-</ecNumber>
    </submittedName>
</protein>
<accession>A0A4Z0YFM6</accession>
<evidence type="ECO:0000256" key="3">
    <source>
        <dbReference type="ARBA" id="ARBA00022475"/>
    </source>
</evidence>
<keyword evidence="5 8" id="KW-1133">Transmembrane helix</keyword>
<dbReference type="PIRSF" id="PIRSF016636">
    <property type="entry name" value="AlgI_DltB"/>
    <property type="match status" value="1"/>
</dbReference>
<comment type="caution">
    <text evidence="9">The sequence shown here is derived from an EMBL/GenBank/DDBJ whole genome shotgun (WGS) entry which is preliminary data.</text>
</comment>
<dbReference type="GO" id="GO:0016746">
    <property type="term" value="F:acyltransferase activity"/>
    <property type="evidence" value="ECO:0007669"/>
    <property type="project" value="UniProtKB-KW"/>
</dbReference>
<comment type="subcellular location">
    <subcellularLocation>
        <location evidence="1">Cell membrane</location>
        <topology evidence="1">Multi-pass membrane protein</topology>
    </subcellularLocation>
</comment>
<dbReference type="Pfam" id="PF03062">
    <property type="entry name" value="MBOAT"/>
    <property type="match status" value="1"/>
</dbReference>
<dbReference type="RefSeq" id="WP_243112907.1">
    <property type="nucleotide sequence ID" value="NZ_SRMQ01000001.1"/>
</dbReference>
<evidence type="ECO:0000256" key="1">
    <source>
        <dbReference type="ARBA" id="ARBA00004651"/>
    </source>
</evidence>